<dbReference type="InterPro" id="IPR001128">
    <property type="entry name" value="Cyt_P450"/>
</dbReference>
<dbReference type="InterPro" id="IPR036396">
    <property type="entry name" value="Cyt_P450_sf"/>
</dbReference>
<keyword evidence="6" id="KW-0503">Monooxygenase</keyword>
<name>M7T1R4_EUTLA</name>
<keyword evidence="2 5" id="KW-0349">Heme</keyword>
<dbReference type="Pfam" id="PF00067">
    <property type="entry name" value="p450"/>
    <property type="match status" value="1"/>
</dbReference>
<organism evidence="7 8">
    <name type="scientific">Eutypa lata (strain UCR-EL1)</name>
    <name type="common">Grapevine dieback disease fungus</name>
    <name type="synonym">Eutypa armeniacae</name>
    <dbReference type="NCBI Taxonomy" id="1287681"/>
    <lineage>
        <taxon>Eukaryota</taxon>
        <taxon>Fungi</taxon>
        <taxon>Dikarya</taxon>
        <taxon>Ascomycota</taxon>
        <taxon>Pezizomycotina</taxon>
        <taxon>Sordariomycetes</taxon>
        <taxon>Xylariomycetidae</taxon>
        <taxon>Xylariales</taxon>
        <taxon>Diatrypaceae</taxon>
        <taxon>Eutypa</taxon>
    </lineage>
</organism>
<dbReference type="PANTHER" id="PTHR24305">
    <property type="entry name" value="CYTOCHROME P450"/>
    <property type="match status" value="1"/>
</dbReference>
<dbReference type="GO" id="GO:0020037">
    <property type="term" value="F:heme binding"/>
    <property type="evidence" value="ECO:0007669"/>
    <property type="project" value="InterPro"/>
</dbReference>
<dbReference type="InterPro" id="IPR017972">
    <property type="entry name" value="Cyt_P450_CS"/>
</dbReference>
<dbReference type="AlphaFoldDB" id="M7T1R4"/>
<dbReference type="GO" id="GO:0005506">
    <property type="term" value="F:iron ion binding"/>
    <property type="evidence" value="ECO:0007669"/>
    <property type="project" value="InterPro"/>
</dbReference>
<keyword evidence="8" id="KW-1185">Reference proteome</keyword>
<evidence type="ECO:0000313" key="8">
    <source>
        <dbReference type="Proteomes" id="UP000012174"/>
    </source>
</evidence>
<sequence length="310" mass="35338">MEGELTFGESFNAIRDTKSHYWVTLLLGANYGGSIYNLRKRLAFIGPLLRFAPSLSKTAKEALKCVTQHRALTLEKTKKRIEMGESHRTEDFFAYAIKTGYTDENQLANQANVFINAGASTSAQTLATTLWFLGNRANAHCLIRLQEEVRSSFKRYEGITSESVSQLSYLNAVLEETMRIMPPSPVGPPRVSPGEMVDGIYVPRGVYVSTDIWSIHRDPRLMERPEAFDPSRWLGNSRPYTVPFSIGPRMCIGVNLAYMEMRIILAKMVYSYDWTLTEDVDWLESSKLLQLWTKPKLMVRFTTPQLRESK</sequence>
<keyword evidence="4 5" id="KW-0408">Iron</keyword>
<dbReference type="InterPro" id="IPR002401">
    <property type="entry name" value="Cyt_P450_E_grp-I"/>
</dbReference>
<evidence type="ECO:0000256" key="6">
    <source>
        <dbReference type="RuleBase" id="RU000461"/>
    </source>
</evidence>
<dbReference type="Gene3D" id="1.10.630.10">
    <property type="entry name" value="Cytochrome P450"/>
    <property type="match status" value="1"/>
</dbReference>
<dbReference type="InterPro" id="IPR050121">
    <property type="entry name" value="Cytochrome_P450_monoxygenase"/>
</dbReference>
<reference evidence="8" key="1">
    <citation type="journal article" date="2013" name="Genome Announc.">
        <title>Draft genome sequence of the grapevine dieback fungus Eutypa lata UCR-EL1.</title>
        <authorList>
            <person name="Blanco-Ulate B."/>
            <person name="Rolshausen P.E."/>
            <person name="Cantu D."/>
        </authorList>
    </citation>
    <scope>NUCLEOTIDE SEQUENCE [LARGE SCALE GENOMIC DNA]</scope>
    <source>
        <strain evidence="8">UCR-EL1</strain>
    </source>
</reference>
<dbReference type="GO" id="GO:0016705">
    <property type="term" value="F:oxidoreductase activity, acting on paired donors, with incorporation or reduction of molecular oxygen"/>
    <property type="evidence" value="ECO:0007669"/>
    <property type="project" value="InterPro"/>
</dbReference>
<accession>M7T1R4</accession>
<proteinExistence type="inferred from homology"/>
<comment type="cofactor">
    <cofactor evidence="1 5">
        <name>heme</name>
        <dbReference type="ChEBI" id="CHEBI:30413"/>
    </cofactor>
</comment>
<evidence type="ECO:0000256" key="3">
    <source>
        <dbReference type="ARBA" id="ARBA00022723"/>
    </source>
</evidence>
<dbReference type="Proteomes" id="UP000012174">
    <property type="component" value="Unassembled WGS sequence"/>
</dbReference>
<evidence type="ECO:0000256" key="2">
    <source>
        <dbReference type="ARBA" id="ARBA00022617"/>
    </source>
</evidence>
<dbReference type="STRING" id="1287681.M7T1R4"/>
<dbReference type="SUPFAM" id="SSF48264">
    <property type="entry name" value="Cytochrome P450"/>
    <property type="match status" value="1"/>
</dbReference>
<dbReference type="HOGENOM" id="CLU_001570_14_11_1"/>
<evidence type="ECO:0000256" key="1">
    <source>
        <dbReference type="ARBA" id="ARBA00001971"/>
    </source>
</evidence>
<dbReference type="PROSITE" id="PS00086">
    <property type="entry name" value="CYTOCHROME_P450"/>
    <property type="match status" value="1"/>
</dbReference>
<dbReference type="PRINTS" id="PR00385">
    <property type="entry name" value="P450"/>
</dbReference>
<evidence type="ECO:0000256" key="5">
    <source>
        <dbReference type="PIRSR" id="PIRSR602401-1"/>
    </source>
</evidence>
<comment type="similarity">
    <text evidence="6">Belongs to the cytochrome P450 family.</text>
</comment>
<dbReference type="eggNOG" id="KOG0156">
    <property type="taxonomic scope" value="Eukaryota"/>
</dbReference>
<dbReference type="PANTHER" id="PTHR24305:SF199">
    <property type="entry name" value="P450, PUTATIVE (EUROFUNG)-RELATED"/>
    <property type="match status" value="1"/>
</dbReference>
<feature type="binding site" description="axial binding residue" evidence="5">
    <location>
        <position position="251"/>
    </location>
    <ligand>
        <name>heme</name>
        <dbReference type="ChEBI" id="CHEBI:30413"/>
    </ligand>
    <ligandPart>
        <name>Fe</name>
        <dbReference type="ChEBI" id="CHEBI:18248"/>
    </ligandPart>
</feature>
<dbReference type="OMA" id="MGESHRT"/>
<dbReference type="KEGG" id="ela:UCREL1_2475"/>
<dbReference type="EMBL" id="KB705854">
    <property type="protein sequence ID" value="EMR70492.1"/>
    <property type="molecule type" value="Genomic_DNA"/>
</dbReference>
<evidence type="ECO:0000256" key="4">
    <source>
        <dbReference type="ARBA" id="ARBA00023004"/>
    </source>
</evidence>
<evidence type="ECO:0000313" key="7">
    <source>
        <dbReference type="EMBL" id="EMR70492.1"/>
    </source>
</evidence>
<dbReference type="OrthoDB" id="1470350at2759"/>
<keyword evidence="6" id="KW-0560">Oxidoreductase</keyword>
<keyword evidence="3 5" id="KW-0479">Metal-binding</keyword>
<dbReference type="PRINTS" id="PR00463">
    <property type="entry name" value="EP450I"/>
</dbReference>
<protein>
    <submittedName>
        <fullName evidence="7">Putative tpa: cytochrome protein</fullName>
    </submittedName>
</protein>
<dbReference type="GO" id="GO:0004497">
    <property type="term" value="F:monooxygenase activity"/>
    <property type="evidence" value="ECO:0007669"/>
    <property type="project" value="UniProtKB-KW"/>
</dbReference>
<gene>
    <name evidence="7" type="ORF">UCREL1_2475</name>
</gene>